<evidence type="ECO:0000259" key="7">
    <source>
        <dbReference type="Pfam" id="PF03065"/>
    </source>
</evidence>
<dbReference type="EMBL" id="QBKR01000019">
    <property type="protein sequence ID" value="PTX55355.1"/>
    <property type="molecule type" value="Genomic_DNA"/>
</dbReference>
<dbReference type="Gene3D" id="3.20.110.10">
    <property type="entry name" value="Glycoside hydrolase 38, N terminal domain"/>
    <property type="match status" value="1"/>
</dbReference>
<dbReference type="Pfam" id="PF09210">
    <property type="entry name" value="BE_C"/>
    <property type="match status" value="1"/>
</dbReference>
<reference evidence="10 11" key="1">
    <citation type="submission" date="2018-04" db="EMBL/GenBank/DDBJ databases">
        <title>Genomic Encyclopedia of Archaeal and Bacterial Type Strains, Phase II (KMG-II): from individual species to whole genera.</title>
        <authorList>
            <person name="Goeker M."/>
        </authorList>
    </citation>
    <scope>NUCLEOTIDE SEQUENCE [LARGE SCALE GENOMIC DNA]</scope>
    <source>
        <strain evidence="10 11">DSM 45787</strain>
    </source>
</reference>
<dbReference type="SUPFAM" id="SSF88713">
    <property type="entry name" value="Glycoside hydrolase/deacetylase"/>
    <property type="match status" value="1"/>
</dbReference>
<feature type="domain" description="Glycoside hydrolase family 57 N-terminal" evidence="7">
    <location>
        <begin position="8"/>
        <end position="393"/>
    </location>
</feature>
<dbReference type="CDD" id="cd03801">
    <property type="entry name" value="GT4_PimA-like"/>
    <property type="match status" value="1"/>
</dbReference>
<evidence type="ECO:0000256" key="5">
    <source>
        <dbReference type="RuleBase" id="RU361196"/>
    </source>
</evidence>
<keyword evidence="2 5" id="KW-0119">Carbohydrate metabolism</keyword>
<dbReference type="InterPro" id="IPR001296">
    <property type="entry name" value="Glyco_trans_1"/>
</dbReference>
<dbReference type="CDD" id="cd10792">
    <property type="entry name" value="GH57N_AmyC_like"/>
    <property type="match status" value="1"/>
</dbReference>
<comment type="similarity">
    <text evidence="1 5">Belongs to the glycosyl hydrolase 57 family.</text>
</comment>
<feature type="binding site" evidence="4">
    <location>
        <position position="465"/>
    </location>
    <ligand>
        <name>substrate</name>
    </ligand>
</feature>
<dbReference type="Pfam" id="PF13439">
    <property type="entry name" value="Glyco_transf_4"/>
    <property type="match status" value="1"/>
</dbReference>
<feature type="active site" description="Nucleophile" evidence="3">
    <location>
        <position position="190"/>
    </location>
</feature>
<dbReference type="InterPro" id="IPR028995">
    <property type="entry name" value="Glyco_hydro_57/38_cen_sf"/>
</dbReference>
<dbReference type="GO" id="GO:0005576">
    <property type="term" value="C:extracellular region"/>
    <property type="evidence" value="ECO:0007669"/>
    <property type="project" value="TreeGrafter"/>
</dbReference>
<dbReference type="Pfam" id="PF00534">
    <property type="entry name" value="Glycos_transf_1"/>
    <property type="match status" value="1"/>
</dbReference>
<organism evidence="10 11">
    <name type="scientific">Melghirimyces profundicolus</name>
    <dbReference type="NCBI Taxonomy" id="1242148"/>
    <lineage>
        <taxon>Bacteria</taxon>
        <taxon>Bacillati</taxon>
        <taxon>Bacillota</taxon>
        <taxon>Bacilli</taxon>
        <taxon>Bacillales</taxon>
        <taxon>Thermoactinomycetaceae</taxon>
        <taxon>Melghirimyces</taxon>
    </lineage>
</organism>
<proteinExistence type="inferred from homology"/>
<evidence type="ECO:0000256" key="2">
    <source>
        <dbReference type="ARBA" id="ARBA00023277"/>
    </source>
</evidence>
<sequence>MTQGWFNLVLHAHLPFVRHPEREDALEERWLFEAITESYVPLLNVFQGLVKDGMDFRATVSLSPTLLTMLTDPLLQERFLRHIDRLIELAGKERKRTTGRPESEYHRLARMYGDRFTSVREFFLRYGGDLTVPFRELREGGKLELMTSTATHAFLPLIRREEAVRGQLLTAVHTFERIMGFRPKGIWLPECGFAPGLDRLVKECGLDYFFTDHHGLATAEPRPLFGGLSPVISPHGTAVFARDPAASEQVWSSEKGYPGDSDYREYYRDIGFDLELKHVGPYIHPEGIRVHTGMKYHRITGEGKEKEPYDPDRAREKAAEHAEHFLRERVRQAGKARERKGREPVITAPYDAELFGHWWYEGPVFLDMLFRKMHSDQEVIRPATPSEILARFTGLQKCRLFMSSWGRHGYADVWLREENDWIYPVLHRAEERMIHLADRAEHPAALERRALNQAARELMLAQASDWAFILDGKTVVEYALKRIKHHLNRFDRLADMVEMEKVEEGWLVKVEELDPVFPELDYRWFRSRHPVVHRRQEKGTPRLLMLSWEFPPMTVGGLSRHVFDLSRWLVKNGWEVHVITTEVEGYPHTETVEGVHVHRVHVMKPFGKEFQHWVFQLNLMVTDAVDTLVKSGLSFDLVHAHDWLVAPAAKAIKHRHRLPLIATIHATEHGRNGGIRTGLQRRIHGLERNLTEEACRVILCSQYMKEEARRLFELPDEKMRVVPNGVDPVMLRFSGAGKQKEPFALEDERIILFIGRLVPEKGVQTLLEAGEKILPAHPDVKLVIAGKGPMKEALEAEARNRGLGEKAMFTGFISDEDRNRLLNVADVTVFPSLYEPFGIVALEGMAAGTPVVVSDTGGLADVVDHGRTVLKSLPGDVDSLALQIQTLLSDPERARRMAESARAEVDRFDWNRIARRTIEIYGEALPSRRRTESRLAAPTAGEPR</sequence>
<feature type="binding site" evidence="4">
    <location>
        <position position="405"/>
    </location>
    <ligand>
        <name>substrate</name>
    </ligand>
</feature>
<name>A0A2T6BH16_9BACL</name>
<feature type="binding site" evidence="4">
    <location>
        <position position="242"/>
    </location>
    <ligand>
        <name>substrate</name>
    </ligand>
</feature>
<dbReference type="InterPro" id="IPR011330">
    <property type="entry name" value="Glyco_hydro/deAcase_b/a-brl"/>
</dbReference>
<comment type="caution">
    <text evidence="10">The sequence shown here is derived from an EMBL/GenBank/DDBJ whole genome shotgun (WGS) entry which is preliminary data.</text>
</comment>
<accession>A0A2T6BH16</accession>
<evidence type="ECO:0000259" key="8">
    <source>
        <dbReference type="Pfam" id="PF09210"/>
    </source>
</evidence>
<evidence type="ECO:0000256" key="1">
    <source>
        <dbReference type="ARBA" id="ARBA00006821"/>
    </source>
</evidence>
<dbReference type="RefSeq" id="WP_108025036.1">
    <property type="nucleotide sequence ID" value="NZ_QBKR01000019.1"/>
</dbReference>
<dbReference type="GO" id="GO:0003844">
    <property type="term" value="F:1,4-alpha-glucan branching enzyme activity"/>
    <property type="evidence" value="ECO:0007669"/>
    <property type="project" value="InterPro"/>
</dbReference>
<dbReference type="SUPFAM" id="SSF53756">
    <property type="entry name" value="UDP-Glycosyltransferase/glycogen phosphorylase"/>
    <property type="match status" value="1"/>
</dbReference>
<protein>
    <submittedName>
        <fullName evidence="10">1,4-alpha-glucan branching enzyme</fullName>
    </submittedName>
</protein>
<evidence type="ECO:0000313" key="11">
    <source>
        <dbReference type="Proteomes" id="UP000244240"/>
    </source>
</evidence>
<feature type="domain" description="1,4-alpha-glucan branching enzyme C-terminal" evidence="8">
    <location>
        <begin position="426"/>
        <end position="525"/>
    </location>
</feature>
<feature type="domain" description="Glycosyl transferase family 1" evidence="6">
    <location>
        <begin position="744"/>
        <end position="903"/>
    </location>
</feature>
<feature type="domain" description="Glycosyltransferase subfamily 4-like N-terminal" evidence="9">
    <location>
        <begin position="555"/>
        <end position="728"/>
    </location>
</feature>
<dbReference type="GO" id="GO:0030979">
    <property type="term" value="P:alpha-glucan biosynthetic process"/>
    <property type="evidence" value="ECO:0007669"/>
    <property type="project" value="InterPro"/>
</dbReference>
<dbReference type="InterPro" id="IPR028098">
    <property type="entry name" value="Glyco_trans_4-like_N"/>
</dbReference>
<dbReference type="Gene3D" id="3.40.50.2000">
    <property type="entry name" value="Glycogen Phosphorylase B"/>
    <property type="match status" value="2"/>
</dbReference>
<dbReference type="InterPro" id="IPR040042">
    <property type="entry name" value="Branching_enz_MT3115-like"/>
</dbReference>
<feature type="active site" description="Proton donor" evidence="3">
    <location>
        <position position="351"/>
    </location>
</feature>
<dbReference type="AlphaFoldDB" id="A0A2T6BH16"/>
<dbReference type="SUPFAM" id="SSF88688">
    <property type="entry name" value="Families 57/38 glycoside transferase middle domain"/>
    <property type="match status" value="1"/>
</dbReference>
<dbReference type="Proteomes" id="UP000244240">
    <property type="component" value="Unassembled WGS sequence"/>
</dbReference>
<evidence type="ECO:0000313" key="10">
    <source>
        <dbReference type="EMBL" id="PTX55355.1"/>
    </source>
</evidence>
<feature type="binding site" evidence="4">
    <location>
        <position position="259"/>
    </location>
    <ligand>
        <name>substrate</name>
    </ligand>
</feature>
<evidence type="ECO:0000256" key="3">
    <source>
        <dbReference type="PIRSR" id="PIRSR640042-1"/>
    </source>
</evidence>
<dbReference type="InterPro" id="IPR004300">
    <property type="entry name" value="Glyco_hydro_57_N"/>
</dbReference>
<dbReference type="Pfam" id="PF03065">
    <property type="entry name" value="Glyco_hydro_57"/>
    <property type="match status" value="1"/>
</dbReference>
<dbReference type="Gene3D" id="1.20.1430.10">
    <property type="entry name" value="Families 57/38 glycoside transferase, middle domain"/>
    <property type="match status" value="1"/>
</dbReference>
<dbReference type="InterPro" id="IPR015293">
    <property type="entry name" value="BE_C"/>
</dbReference>
<evidence type="ECO:0000259" key="9">
    <source>
        <dbReference type="Pfam" id="PF13439"/>
    </source>
</evidence>
<dbReference type="PANTHER" id="PTHR41695:SF1">
    <property type="entry name" value="1,4-ALPHA-GLUCAN BRANCHING ENZYME TK1436"/>
    <property type="match status" value="1"/>
</dbReference>
<keyword evidence="11" id="KW-1185">Reference proteome</keyword>
<dbReference type="InterPro" id="IPR037090">
    <property type="entry name" value="57_glycoside_trans_central"/>
</dbReference>
<gene>
    <name evidence="10" type="ORF">C8P63_11962</name>
</gene>
<dbReference type="OrthoDB" id="9803279at2"/>
<dbReference type="PANTHER" id="PTHR41695">
    <property type="entry name" value="1,4-ALPHA-GLUCAN BRANCHING ENZYME RV3031-RELATED"/>
    <property type="match status" value="1"/>
</dbReference>
<evidence type="ECO:0000259" key="6">
    <source>
        <dbReference type="Pfam" id="PF00534"/>
    </source>
</evidence>
<evidence type="ECO:0000256" key="4">
    <source>
        <dbReference type="PIRSR" id="PIRSR640042-2"/>
    </source>
</evidence>
<dbReference type="InterPro" id="IPR027291">
    <property type="entry name" value="Glyco_hydro_38_N_sf"/>
</dbReference>